<dbReference type="AlphaFoldDB" id="A0A2G8SNB3"/>
<organism evidence="4 5">
    <name type="scientific">Ganoderma sinense ZZ0214-1</name>
    <dbReference type="NCBI Taxonomy" id="1077348"/>
    <lineage>
        <taxon>Eukaryota</taxon>
        <taxon>Fungi</taxon>
        <taxon>Dikarya</taxon>
        <taxon>Basidiomycota</taxon>
        <taxon>Agaricomycotina</taxon>
        <taxon>Agaricomycetes</taxon>
        <taxon>Polyporales</taxon>
        <taxon>Polyporaceae</taxon>
        <taxon>Ganoderma</taxon>
    </lineage>
</organism>
<reference evidence="4 5" key="1">
    <citation type="journal article" date="2015" name="Sci. Rep.">
        <title>Chromosome-level genome map provides insights into diverse defense mechanisms in the medicinal fungus Ganoderma sinense.</title>
        <authorList>
            <person name="Zhu Y."/>
            <person name="Xu J."/>
            <person name="Sun C."/>
            <person name="Zhou S."/>
            <person name="Xu H."/>
            <person name="Nelson D.R."/>
            <person name="Qian J."/>
            <person name="Song J."/>
            <person name="Luo H."/>
            <person name="Xiang L."/>
            <person name="Li Y."/>
            <person name="Xu Z."/>
            <person name="Ji A."/>
            <person name="Wang L."/>
            <person name="Lu S."/>
            <person name="Hayward A."/>
            <person name="Sun W."/>
            <person name="Li X."/>
            <person name="Schwartz D.C."/>
            <person name="Wang Y."/>
            <person name="Chen S."/>
        </authorList>
    </citation>
    <scope>NUCLEOTIDE SEQUENCE [LARGE SCALE GENOMIC DNA]</scope>
    <source>
        <strain evidence="4 5">ZZ0214-1</strain>
    </source>
</reference>
<keyword evidence="2" id="KW-0472">Membrane</keyword>
<feature type="signal peptide" evidence="3">
    <location>
        <begin position="1"/>
        <end position="27"/>
    </location>
</feature>
<evidence type="ECO:0000256" key="1">
    <source>
        <dbReference type="SAM" id="MobiDB-lite"/>
    </source>
</evidence>
<accession>A0A2G8SNB3</accession>
<name>A0A2G8SNB3_9APHY</name>
<keyword evidence="2" id="KW-1133">Transmembrane helix</keyword>
<evidence type="ECO:0000256" key="3">
    <source>
        <dbReference type="SAM" id="SignalP"/>
    </source>
</evidence>
<feature type="transmembrane region" description="Helical" evidence="2">
    <location>
        <begin position="232"/>
        <end position="256"/>
    </location>
</feature>
<sequence length="458" mass="48047">MTTMPALGEWLVYTFLTLTLSTRAAYGAAKSNTTCASTQLDWYTDAVGETPCVTYQRLRQICNSDYQVQKFNSLTPGDTCDDQLKDCCCNSVSFALSMLCMNCQYDSASDTSGIDAGDGAYEIYAGSCLKSAINQTLPDDVQSAVCNKRIKIDRNLYSLFWNTGAWFYKYTKDTITEDLAATNNNTFTHCASTTVNATTTKAGSGTATSSTKAQAHSTTASSKSQSSGSNTAAIVGGAVGGVFGAIALGLVGFCLWRKKRQGQGPKPLDLSGEYQYKSETQPGQFGAITPFSAPSTQDLSSRGGPESTFGASASEMGSGTGSGIASGSTPSTTALVGPGAASVISGRPSKFAGREGPSAYGFDEDFERHQDGGPATFLHRSASGRLPPAYQSWDEEPNDMSSAASMSQYQPHSVVGSSVGVDPYGAASVAGSTEPVVPPPPLPEPQQYPRDVKRPLPS</sequence>
<gene>
    <name evidence="4" type="ORF">GSI_03003</name>
</gene>
<evidence type="ECO:0000256" key="2">
    <source>
        <dbReference type="SAM" id="Phobius"/>
    </source>
</evidence>
<keyword evidence="2" id="KW-0812">Transmembrane</keyword>
<dbReference type="Proteomes" id="UP000230002">
    <property type="component" value="Unassembled WGS sequence"/>
</dbReference>
<dbReference type="OrthoDB" id="2757214at2759"/>
<keyword evidence="3" id="KW-0732">Signal</keyword>
<evidence type="ECO:0000313" key="4">
    <source>
        <dbReference type="EMBL" id="PIL35213.1"/>
    </source>
</evidence>
<feature type="region of interest" description="Disordered" evidence="1">
    <location>
        <begin position="282"/>
        <end position="361"/>
    </location>
</feature>
<feature type="region of interest" description="Disordered" evidence="1">
    <location>
        <begin position="386"/>
        <end position="458"/>
    </location>
</feature>
<feature type="compositionally biased region" description="Pro residues" evidence="1">
    <location>
        <begin position="436"/>
        <end position="446"/>
    </location>
</feature>
<feature type="compositionally biased region" description="Polar residues" evidence="1">
    <location>
        <begin position="399"/>
        <end position="411"/>
    </location>
</feature>
<keyword evidence="5" id="KW-1185">Reference proteome</keyword>
<feature type="chain" id="PRO_5013822646" description="Mid2 domain-containing protein" evidence="3">
    <location>
        <begin position="28"/>
        <end position="458"/>
    </location>
</feature>
<comment type="caution">
    <text evidence="4">The sequence shown here is derived from an EMBL/GenBank/DDBJ whole genome shotgun (WGS) entry which is preliminary data.</text>
</comment>
<protein>
    <recommendedName>
        <fullName evidence="6">Mid2 domain-containing protein</fullName>
    </recommendedName>
</protein>
<evidence type="ECO:0000313" key="5">
    <source>
        <dbReference type="Proteomes" id="UP000230002"/>
    </source>
</evidence>
<proteinExistence type="predicted"/>
<dbReference type="STRING" id="1077348.A0A2G8SNB3"/>
<feature type="region of interest" description="Disordered" evidence="1">
    <location>
        <begin position="200"/>
        <end position="230"/>
    </location>
</feature>
<dbReference type="EMBL" id="AYKW01000004">
    <property type="protein sequence ID" value="PIL35213.1"/>
    <property type="molecule type" value="Genomic_DNA"/>
</dbReference>
<evidence type="ECO:0008006" key="6">
    <source>
        <dbReference type="Google" id="ProtNLM"/>
    </source>
</evidence>